<organism evidence="5 6">
    <name type="scientific">Ruminiclostridium cellulolyticum (strain ATCC 35319 / DSM 5812 / JCM 6584 / H10)</name>
    <name type="common">Clostridium cellulolyticum</name>
    <dbReference type="NCBI Taxonomy" id="394503"/>
    <lineage>
        <taxon>Bacteria</taxon>
        <taxon>Bacillati</taxon>
        <taxon>Bacillota</taxon>
        <taxon>Clostridia</taxon>
        <taxon>Eubacteriales</taxon>
        <taxon>Oscillospiraceae</taxon>
        <taxon>Ruminiclostridium</taxon>
    </lineage>
</organism>
<evidence type="ECO:0000259" key="4">
    <source>
        <dbReference type="Pfam" id="PF06725"/>
    </source>
</evidence>
<dbReference type="InterPro" id="IPR059180">
    <property type="entry name" value="3D_YorM"/>
</dbReference>
<keyword evidence="2" id="KW-0175">Coiled coil</keyword>
<dbReference type="EMBL" id="CP001348">
    <property type="protein sequence ID" value="ACL74900.1"/>
    <property type="molecule type" value="Genomic_DNA"/>
</dbReference>
<evidence type="ECO:0000313" key="6">
    <source>
        <dbReference type="Proteomes" id="UP000001349"/>
    </source>
</evidence>
<feature type="transmembrane region" description="Helical" evidence="3">
    <location>
        <begin position="20"/>
        <end position="40"/>
    </location>
</feature>
<dbReference type="PANTHER" id="PTHR39160">
    <property type="entry name" value="CELL WALL-BINDING PROTEIN YOCH"/>
    <property type="match status" value="1"/>
</dbReference>
<dbReference type="Gene3D" id="1.20.58.70">
    <property type="match status" value="1"/>
</dbReference>
<dbReference type="Pfam" id="PF06725">
    <property type="entry name" value="3D"/>
    <property type="match status" value="1"/>
</dbReference>
<evidence type="ECO:0000313" key="5">
    <source>
        <dbReference type="EMBL" id="ACL74900.1"/>
    </source>
</evidence>
<evidence type="ECO:0000256" key="3">
    <source>
        <dbReference type="SAM" id="Phobius"/>
    </source>
</evidence>
<dbReference type="CDD" id="cd14667">
    <property type="entry name" value="3D_containing_proteins"/>
    <property type="match status" value="1"/>
</dbReference>
<accession>B8I6K8</accession>
<keyword evidence="3" id="KW-1133">Transmembrane helix</keyword>
<dbReference type="Proteomes" id="UP000001349">
    <property type="component" value="Chromosome"/>
</dbReference>
<keyword evidence="6" id="KW-1185">Reference proteome</keyword>
<proteinExistence type="predicted"/>
<dbReference type="InterPro" id="IPR051933">
    <property type="entry name" value="Resuscitation_pf_RpfB"/>
</dbReference>
<dbReference type="GO" id="GO:0004553">
    <property type="term" value="F:hydrolase activity, hydrolyzing O-glycosyl compounds"/>
    <property type="evidence" value="ECO:0007669"/>
    <property type="project" value="InterPro"/>
</dbReference>
<gene>
    <name evidence="5" type="ordered locus">Ccel_0518</name>
</gene>
<dbReference type="eggNOG" id="COG3584">
    <property type="taxonomic scope" value="Bacteria"/>
</dbReference>
<dbReference type="Gene3D" id="2.40.40.10">
    <property type="entry name" value="RlpA-like domain"/>
    <property type="match status" value="1"/>
</dbReference>
<dbReference type="SUPFAM" id="SSF50685">
    <property type="entry name" value="Barwin-like endoglucanases"/>
    <property type="match status" value="1"/>
</dbReference>
<dbReference type="HOGENOM" id="CLU_1029377_0_0_9"/>
<dbReference type="PANTHER" id="PTHR39160:SF4">
    <property type="entry name" value="RESUSCITATION-PROMOTING FACTOR RPFB"/>
    <property type="match status" value="1"/>
</dbReference>
<protein>
    <submittedName>
        <fullName evidence="5">3D domain protein</fullName>
    </submittedName>
</protein>
<dbReference type="AlphaFoldDB" id="B8I6K8"/>
<keyword evidence="3" id="KW-0812">Transmembrane</keyword>
<keyword evidence="3" id="KW-0472">Membrane</keyword>
<dbReference type="InterPro" id="IPR036908">
    <property type="entry name" value="RlpA-like_sf"/>
</dbReference>
<evidence type="ECO:0000256" key="1">
    <source>
        <dbReference type="ARBA" id="ARBA00022729"/>
    </source>
</evidence>
<dbReference type="STRING" id="394503.Ccel_0518"/>
<feature type="domain" description="3D" evidence="4">
    <location>
        <begin position="187"/>
        <end position="247"/>
    </location>
</feature>
<name>B8I6K8_RUMCH</name>
<dbReference type="RefSeq" id="WP_012634962.1">
    <property type="nucleotide sequence ID" value="NC_011898.1"/>
</dbReference>
<dbReference type="GO" id="GO:0009254">
    <property type="term" value="P:peptidoglycan turnover"/>
    <property type="evidence" value="ECO:0007669"/>
    <property type="project" value="InterPro"/>
</dbReference>
<dbReference type="KEGG" id="cce:Ccel_0518"/>
<sequence length="263" mass="29340">MAEKDNENSTDVRVFKLLTIALILTSALLAVFCISVNNVVNQYKEKYNNECIQSMRIMKSNQSLTANTNSYKSQSDELSKLNNDLKKQNEQIKKQLEELKKQNKQLEATKRELADDNLHLQKSLKKAASVGVKPQSYKIYSSNNLETNSKGKFLGKFLGTAYTPCAEECGNNKGITSSGQPIVPGVSIAIDNSHWPYGTIFYIKGLGYTVAMDTGSAIKGKNRFDFAVLDKKFAYELGQQYYDVYLVKMGNGKINESIIAKPA</sequence>
<keyword evidence="1" id="KW-0732">Signal</keyword>
<reference evidence="5 6" key="1">
    <citation type="submission" date="2009-01" db="EMBL/GenBank/DDBJ databases">
        <title>Complete sequence of Clostridium cellulolyticum H10.</title>
        <authorList>
            <consortium name="US DOE Joint Genome Institute"/>
            <person name="Lucas S."/>
            <person name="Copeland A."/>
            <person name="Lapidus A."/>
            <person name="Glavina del Rio T."/>
            <person name="Dalin E."/>
            <person name="Tice H."/>
            <person name="Bruce D."/>
            <person name="Goodwin L."/>
            <person name="Pitluck S."/>
            <person name="Chertkov O."/>
            <person name="Saunders E."/>
            <person name="Brettin T."/>
            <person name="Detter J.C."/>
            <person name="Han C."/>
            <person name="Larimer F."/>
            <person name="Land M."/>
            <person name="Hauser L."/>
            <person name="Kyrpides N."/>
            <person name="Ivanova N."/>
            <person name="Zhou J."/>
            <person name="Richardson P."/>
        </authorList>
    </citation>
    <scope>NUCLEOTIDE SEQUENCE [LARGE SCALE GENOMIC DNA]</scope>
    <source>
        <strain evidence="6">ATCC 35319 / DSM 5812 / JCM 6584 / H10</strain>
    </source>
</reference>
<dbReference type="GO" id="GO:0019867">
    <property type="term" value="C:outer membrane"/>
    <property type="evidence" value="ECO:0007669"/>
    <property type="project" value="InterPro"/>
</dbReference>
<dbReference type="OrthoDB" id="9798935at2"/>
<evidence type="ECO:0000256" key="2">
    <source>
        <dbReference type="SAM" id="Coils"/>
    </source>
</evidence>
<feature type="coiled-coil region" evidence="2">
    <location>
        <begin position="71"/>
        <end position="123"/>
    </location>
</feature>
<dbReference type="InterPro" id="IPR010611">
    <property type="entry name" value="3D_dom"/>
</dbReference>